<keyword evidence="2" id="KW-0732">Signal</keyword>
<dbReference type="EMBL" id="FQVI01000004">
    <property type="protein sequence ID" value="SHE67384.1"/>
    <property type="molecule type" value="Genomic_DNA"/>
</dbReference>
<keyword evidence="5" id="KW-1185">Reference proteome</keyword>
<evidence type="ECO:0000313" key="4">
    <source>
        <dbReference type="EMBL" id="SHE67384.1"/>
    </source>
</evidence>
<dbReference type="PROSITE" id="PS51257">
    <property type="entry name" value="PROKAR_LIPOPROTEIN"/>
    <property type="match status" value="1"/>
</dbReference>
<evidence type="ECO:0000259" key="3">
    <source>
        <dbReference type="SMART" id="SM00909"/>
    </source>
</evidence>
<name>A0A1M4VEG5_9CLOT</name>
<sequence length="198" mass="21318">MKAKKLSAILLAFCLGTGGIAGCGTEDKGKTTEKEAESTATQEDNKDNQETEKEENKEEAPKEEKETSSIPAENGKAIIYSPNENADGYNKQEMDFEEVSPGMIIGQMVGDGTLPDSVVVQNFEEVDNEGESALRLDLSSGFGEYVQSMGTAGEDMTMGSLVNTFLDTYGVSSIEILVDGEAFSTGHSEYSGFLSRYE</sequence>
<evidence type="ECO:0000256" key="2">
    <source>
        <dbReference type="SAM" id="SignalP"/>
    </source>
</evidence>
<feature type="compositionally biased region" description="Basic and acidic residues" evidence="1">
    <location>
        <begin position="25"/>
        <end position="67"/>
    </location>
</feature>
<dbReference type="Pfam" id="PF10646">
    <property type="entry name" value="Germane"/>
    <property type="match status" value="1"/>
</dbReference>
<dbReference type="InterPro" id="IPR019606">
    <property type="entry name" value="GerMN"/>
</dbReference>
<feature type="domain" description="GerMN" evidence="3">
    <location>
        <begin position="101"/>
        <end position="187"/>
    </location>
</feature>
<evidence type="ECO:0000313" key="5">
    <source>
        <dbReference type="Proteomes" id="UP000184245"/>
    </source>
</evidence>
<organism evidence="4 5">
    <name type="scientific">Lactonifactor longoviformis DSM 17459</name>
    <dbReference type="NCBI Taxonomy" id="1122155"/>
    <lineage>
        <taxon>Bacteria</taxon>
        <taxon>Bacillati</taxon>
        <taxon>Bacillota</taxon>
        <taxon>Clostridia</taxon>
        <taxon>Eubacteriales</taxon>
        <taxon>Clostridiaceae</taxon>
        <taxon>Lactonifactor</taxon>
    </lineage>
</organism>
<accession>A0A1M4VEG5</accession>
<gene>
    <name evidence="4" type="ORF">SAMN02745158_01190</name>
</gene>
<feature type="chain" id="PRO_5038412808" evidence="2">
    <location>
        <begin position="22"/>
        <end position="198"/>
    </location>
</feature>
<dbReference type="OrthoDB" id="1683231at2"/>
<dbReference type="Proteomes" id="UP000184245">
    <property type="component" value="Unassembled WGS sequence"/>
</dbReference>
<reference evidence="4 5" key="1">
    <citation type="submission" date="2016-11" db="EMBL/GenBank/DDBJ databases">
        <authorList>
            <person name="Jaros S."/>
            <person name="Januszkiewicz K."/>
            <person name="Wedrychowicz H."/>
        </authorList>
    </citation>
    <scope>NUCLEOTIDE SEQUENCE [LARGE SCALE GENOMIC DNA]</scope>
    <source>
        <strain evidence="4 5">DSM 17459</strain>
    </source>
</reference>
<dbReference type="AlphaFoldDB" id="A0A1M4VEG5"/>
<dbReference type="SMART" id="SM00909">
    <property type="entry name" value="Germane"/>
    <property type="match status" value="1"/>
</dbReference>
<proteinExistence type="predicted"/>
<feature type="region of interest" description="Disordered" evidence="1">
    <location>
        <begin position="18"/>
        <end position="88"/>
    </location>
</feature>
<protein>
    <submittedName>
        <fullName evidence="4">Sporulation and spore germination</fullName>
    </submittedName>
</protein>
<dbReference type="STRING" id="1122155.SAMN02745158_01190"/>
<feature type="signal peptide" evidence="2">
    <location>
        <begin position="1"/>
        <end position="21"/>
    </location>
</feature>
<dbReference type="RefSeq" id="WP_072849873.1">
    <property type="nucleotide sequence ID" value="NZ_FQVI01000004.1"/>
</dbReference>
<evidence type="ECO:0000256" key="1">
    <source>
        <dbReference type="SAM" id="MobiDB-lite"/>
    </source>
</evidence>